<dbReference type="Proteomes" id="UP000886043">
    <property type="component" value="Unassembled WGS sequence"/>
</dbReference>
<evidence type="ECO:0000313" key="1">
    <source>
        <dbReference type="EMBL" id="HFC97849.1"/>
    </source>
</evidence>
<proteinExistence type="predicted"/>
<comment type="caution">
    <text evidence="1">The sequence shown here is derived from an EMBL/GenBank/DDBJ whole genome shotgun (WGS) entry which is preliminary data.</text>
</comment>
<organism evidence="1">
    <name type="scientific">Thermosulfurimonas dismutans</name>
    <dbReference type="NCBI Taxonomy" id="999894"/>
    <lineage>
        <taxon>Bacteria</taxon>
        <taxon>Pseudomonadati</taxon>
        <taxon>Thermodesulfobacteriota</taxon>
        <taxon>Thermodesulfobacteria</taxon>
        <taxon>Thermodesulfobacteriales</taxon>
        <taxon>Thermodesulfobacteriaceae</taxon>
        <taxon>Thermosulfurimonas</taxon>
    </lineage>
</organism>
<gene>
    <name evidence="1" type="ORF">ENJ40_05260</name>
</gene>
<accession>A0A7C3CPS7</accession>
<dbReference type="AlphaFoldDB" id="A0A7C3CPS7"/>
<sequence>MPEKILLPAYLRETLYRKNIQVRSIRELPPDLRNEILSGQKIVLVFSSGKVFPARVIKAVDKAALIRFTGPVPPVKPPENILLVVSSSTTRYVFQALVRAVEKEVFQVQFLEPRVEERLVPPGERAVFFTPLPLSLFEPLLSGRYFLLRDTNLSQEGVRDLEQGYVYDLIIDETDNVVDEFEKLMSSPGKIFTLRDISRGGACIYMNRVFSPEKEAFPLYLRGTLEGRGRTFNFGLLGITRRVRTEGNRTYFHIMWVQRLRPFVFEFILGLFSETPPSPDAL</sequence>
<dbReference type="EMBL" id="DRMH01000070">
    <property type="protein sequence ID" value="HFC97849.1"/>
    <property type="molecule type" value="Genomic_DNA"/>
</dbReference>
<protein>
    <submittedName>
        <fullName evidence="1">Uncharacterized protein</fullName>
    </submittedName>
</protein>
<name>A0A7C3CPS7_9BACT</name>
<reference evidence="1" key="1">
    <citation type="journal article" date="2020" name="mSystems">
        <title>Genome- and Community-Level Interaction Insights into Carbon Utilization and Element Cycling Functions of Hydrothermarchaeota in Hydrothermal Sediment.</title>
        <authorList>
            <person name="Zhou Z."/>
            <person name="Liu Y."/>
            <person name="Xu W."/>
            <person name="Pan J."/>
            <person name="Luo Z.H."/>
            <person name="Li M."/>
        </authorList>
    </citation>
    <scope>NUCLEOTIDE SEQUENCE [LARGE SCALE GENOMIC DNA]</scope>
    <source>
        <strain evidence="1">HyVt-483</strain>
    </source>
</reference>